<dbReference type="Gene3D" id="3.30.450.40">
    <property type="match status" value="1"/>
</dbReference>
<dbReference type="SMART" id="SM00065">
    <property type="entry name" value="GAF"/>
    <property type="match status" value="1"/>
</dbReference>
<name>A0A265E6K9_9STAP</name>
<evidence type="ECO:0000259" key="1">
    <source>
        <dbReference type="SMART" id="SM00065"/>
    </source>
</evidence>
<sequence>MAEGISLRWRSSMMVEKTESVLMDMKETFDFDIVALTDVKNRRGQYMVKWKYNVGSTNPRWRKIALPTGRGVPGAVMKSGKTMVVQDISETEIATSLFRYPILRMEHLKSFIAFPIWNDDEEVIGILMMGNRRERAFTDTEYRTIKQYVETTLRQQILKELMVNE</sequence>
<evidence type="ECO:0000313" key="2">
    <source>
        <dbReference type="EMBL" id="OZT77222.1"/>
    </source>
</evidence>
<protein>
    <recommendedName>
        <fullName evidence="1">GAF domain-containing protein</fullName>
    </recommendedName>
</protein>
<dbReference type="EMBL" id="NPEZ01000003">
    <property type="protein sequence ID" value="OZT77222.1"/>
    <property type="molecule type" value="Genomic_DNA"/>
</dbReference>
<dbReference type="Pfam" id="PF01590">
    <property type="entry name" value="GAF"/>
    <property type="match status" value="1"/>
</dbReference>
<dbReference type="InterPro" id="IPR003018">
    <property type="entry name" value="GAF"/>
</dbReference>
<dbReference type="SUPFAM" id="SSF55781">
    <property type="entry name" value="GAF domain-like"/>
    <property type="match status" value="1"/>
</dbReference>
<dbReference type="InterPro" id="IPR029016">
    <property type="entry name" value="GAF-like_dom_sf"/>
</dbReference>
<comment type="caution">
    <text evidence="2">The sequence shown here is derived from an EMBL/GenBank/DDBJ whole genome shotgun (WGS) entry which is preliminary data.</text>
</comment>
<evidence type="ECO:0000313" key="3">
    <source>
        <dbReference type="Proteomes" id="UP000216682"/>
    </source>
</evidence>
<gene>
    <name evidence="2" type="ORF">CFN03_09120</name>
</gene>
<proteinExistence type="predicted"/>
<dbReference type="Proteomes" id="UP000216682">
    <property type="component" value="Unassembled WGS sequence"/>
</dbReference>
<reference evidence="2 3" key="1">
    <citation type="submission" date="2017-07" db="EMBL/GenBank/DDBJ databases">
        <title>Shotgun whole genome sequences of three halophilic bacterial isolates.</title>
        <authorList>
            <person name="Pozzo T."/>
            <person name="Higdon S.M."/>
            <person name="Quillaguaman J."/>
        </authorList>
    </citation>
    <scope>NUCLEOTIDE SEQUENCE [LARGE SCALE GENOMIC DNA]</scope>
    <source>
        <strain evidence="2 3">BU-1</strain>
    </source>
</reference>
<accession>A0A265E6K9</accession>
<dbReference type="AlphaFoldDB" id="A0A265E6K9"/>
<feature type="domain" description="GAF" evidence="1">
    <location>
        <begin position="13"/>
        <end position="163"/>
    </location>
</feature>
<organism evidence="2 3">
    <name type="scientific">Salinicoccus roseus</name>
    <dbReference type="NCBI Taxonomy" id="45670"/>
    <lineage>
        <taxon>Bacteria</taxon>
        <taxon>Bacillati</taxon>
        <taxon>Bacillota</taxon>
        <taxon>Bacilli</taxon>
        <taxon>Bacillales</taxon>
        <taxon>Staphylococcaceae</taxon>
        <taxon>Salinicoccus</taxon>
    </lineage>
</organism>